<feature type="non-terminal residue" evidence="1">
    <location>
        <position position="45"/>
    </location>
</feature>
<sequence length="45" mass="5038">MELPFVKERGEAQIVPEGVSLTETPAAWYLYSRLGLTISVTRISK</sequence>
<comment type="caution">
    <text evidence="1">The sequence shown here is derived from an EMBL/GenBank/DDBJ whole genome shotgun (WGS) entry which is preliminary data.</text>
</comment>
<protein>
    <submittedName>
        <fullName evidence="1">Uncharacterized protein</fullName>
    </submittedName>
</protein>
<name>A0A0F8YP89_9ZZZZ</name>
<evidence type="ECO:0000313" key="1">
    <source>
        <dbReference type="EMBL" id="KKK49871.1"/>
    </source>
</evidence>
<dbReference type="EMBL" id="LAZR01068315">
    <property type="protein sequence ID" value="KKK49871.1"/>
    <property type="molecule type" value="Genomic_DNA"/>
</dbReference>
<dbReference type="AlphaFoldDB" id="A0A0F8YP89"/>
<organism evidence="1">
    <name type="scientific">marine sediment metagenome</name>
    <dbReference type="NCBI Taxonomy" id="412755"/>
    <lineage>
        <taxon>unclassified sequences</taxon>
        <taxon>metagenomes</taxon>
        <taxon>ecological metagenomes</taxon>
    </lineage>
</organism>
<reference evidence="1" key="1">
    <citation type="journal article" date="2015" name="Nature">
        <title>Complex archaea that bridge the gap between prokaryotes and eukaryotes.</title>
        <authorList>
            <person name="Spang A."/>
            <person name="Saw J.H."/>
            <person name="Jorgensen S.L."/>
            <person name="Zaremba-Niedzwiedzka K."/>
            <person name="Martijn J."/>
            <person name="Lind A.E."/>
            <person name="van Eijk R."/>
            <person name="Schleper C."/>
            <person name="Guy L."/>
            <person name="Ettema T.J."/>
        </authorList>
    </citation>
    <scope>NUCLEOTIDE SEQUENCE</scope>
</reference>
<proteinExistence type="predicted"/>
<accession>A0A0F8YP89</accession>
<gene>
    <name evidence="1" type="ORF">LCGC14_3130700</name>
</gene>